<name>A0A382CUU1_9ZZZZ</name>
<protein>
    <submittedName>
        <fullName evidence="1">Uncharacterized protein</fullName>
    </submittedName>
</protein>
<reference evidence="1" key="1">
    <citation type="submission" date="2018-05" db="EMBL/GenBank/DDBJ databases">
        <authorList>
            <person name="Lanie J.A."/>
            <person name="Ng W.-L."/>
            <person name="Kazmierczak K.M."/>
            <person name="Andrzejewski T.M."/>
            <person name="Davidsen T.M."/>
            <person name="Wayne K.J."/>
            <person name="Tettelin H."/>
            <person name="Glass J.I."/>
            <person name="Rusch D."/>
            <person name="Podicherti R."/>
            <person name="Tsui H.-C.T."/>
            <person name="Winkler M.E."/>
        </authorList>
    </citation>
    <scope>NUCLEOTIDE SEQUENCE</scope>
</reference>
<accession>A0A382CUU1</accession>
<dbReference type="EMBL" id="UINC01036001">
    <property type="protein sequence ID" value="SVB29301.1"/>
    <property type="molecule type" value="Genomic_DNA"/>
</dbReference>
<gene>
    <name evidence="1" type="ORF">METZ01_LOCUS182155</name>
</gene>
<evidence type="ECO:0000313" key="1">
    <source>
        <dbReference type="EMBL" id="SVB29301.1"/>
    </source>
</evidence>
<sequence>MYDINMGEVSEEFQLCWSAAGQHLDSRSGSIVWLRAHLHPPMVEHMSFRLGNQIFFIQLYDVEGFLSTPNNNVDGLVSHAERCNAIPCLLPMKKIGNEWHVENNGWGLINPISQQIISPEELITDEVIEMSDWEIQDMAVTIIKNKLEESGKRIMSWQSDPLVYPSLWYEGDTGPEYVVVGSARHPIREAKLPSNIENIKASSAKMSGKGYFVSVVLAAHDDPFDPNAEENGNFLPLIRGLGMFPKIGDMESLIVN</sequence>
<proteinExistence type="predicted"/>
<organism evidence="1">
    <name type="scientific">marine metagenome</name>
    <dbReference type="NCBI Taxonomy" id="408172"/>
    <lineage>
        <taxon>unclassified sequences</taxon>
        <taxon>metagenomes</taxon>
        <taxon>ecological metagenomes</taxon>
    </lineage>
</organism>
<dbReference type="AlphaFoldDB" id="A0A382CUU1"/>